<keyword evidence="3" id="KW-0732">Signal</keyword>
<dbReference type="PROSITE" id="PS50287">
    <property type="entry name" value="SRCR_2"/>
    <property type="match status" value="1"/>
</dbReference>
<evidence type="ECO:0000256" key="3">
    <source>
        <dbReference type="SAM" id="SignalP"/>
    </source>
</evidence>
<dbReference type="PROSITE" id="PS51034">
    <property type="entry name" value="ZP_2"/>
    <property type="match status" value="1"/>
</dbReference>
<dbReference type="InterPro" id="IPR042235">
    <property type="entry name" value="ZP-C_dom"/>
</dbReference>
<keyword evidence="7" id="KW-1185">Reference proteome</keyword>
<feature type="signal peptide" evidence="3">
    <location>
        <begin position="1"/>
        <end position="19"/>
    </location>
</feature>
<dbReference type="PANTHER" id="PTHR46534">
    <property type="entry name" value="IGGFC_BINDING DOMAIN-CONTAINING PROTEIN"/>
    <property type="match status" value="1"/>
</dbReference>
<accession>A0A9D4K765</accession>
<feature type="disulfide bond" evidence="2">
    <location>
        <begin position="503"/>
        <end position="513"/>
    </location>
</feature>
<evidence type="ECO:0000256" key="1">
    <source>
        <dbReference type="ARBA" id="ARBA00023157"/>
    </source>
</evidence>
<dbReference type="Gene3D" id="3.10.250.10">
    <property type="entry name" value="SRCR-like domain"/>
    <property type="match status" value="1"/>
</dbReference>
<dbReference type="InterPro" id="IPR055355">
    <property type="entry name" value="ZP-C"/>
</dbReference>
<dbReference type="SMART" id="SM00202">
    <property type="entry name" value="SR"/>
    <property type="match status" value="1"/>
</dbReference>
<dbReference type="EMBL" id="JAIWYP010000004">
    <property type="protein sequence ID" value="KAH3834219.1"/>
    <property type="molecule type" value="Genomic_DNA"/>
</dbReference>
<dbReference type="GO" id="GO:0016020">
    <property type="term" value="C:membrane"/>
    <property type="evidence" value="ECO:0007669"/>
    <property type="project" value="InterPro"/>
</dbReference>
<dbReference type="Gene3D" id="2.60.40.4100">
    <property type="entry name" value="Zona pellucida, ZP-C domain"/>
    <property type="match status" value="1"/>
</dbReference>
<evidence type="ECO:0000259" key="4">
    <source>
        <dbReference type="PROSITE" id="PS50287"/>
    </source>
</evidence>
<reference evidence="6" key="1">
    <citation type="journal article" date="2019" name="bioRxiv">
        <title>The Genome of the Zebra Mussel, Dreissena polymorpha: A Resource for Invasive Species Research.</title>
        <authorList>
            <person name="McCartney M.A."/>
            <person name="Auch B."/>
            <person name="Kono T."/>
            <person name="Mallez S."/>
            <person name="Zhang Y."/>
            <person name="Obille A."/>
            <person name="Becker A."/>
            <person name="Abrahante J.E."/>
            <person name="Garbe J."/>
            <person name="Badalamenti J.P."/>
            <person name="Herman A."/>
            <person name="Mangelson H."/>
            <person name="Liachko I."/>
            <person name="Sullivan S."/>
            <person name="Sone E.D."/>
            <person name="Koren S."/>
            <person name="Silverstein K.A.T."/>
            <person name="Beckman K.B."/>
            <person name="Gohl D.M."/>
        </authorList>
    </citation>
    <scope>NUCLEOTIDE SEQUENCE</scope>
    <source>
        <strain evidence="6">Duluth1</strain>
        <tissue evidence="6">Whole animal</tissue>
    </source>
</reference>
<dbReference type="SMART" id="SM00241">
    <property type="entry name" value="ZP"/>
    <property type="match status" value="1"/>
</dbReference>
<dbReference type="OrthoDB" id="10005154at2759"/>
<keyword evidence="1 2" id="KW-1015">Disulfide bond</keyword>
<protein>
    <submittedName>
        <fullName evidence="6">Uncharacterized protein</fullName>
    </submittedName>
</protein>
<dbReference type="InterPro" id="IPR001190">
    <property type="entry name" value="SRCR"/>
</dbReference>
<dbReference type="SUPFAM" id="SSF56487">
    <property type="entry name" value="SRCR-like"/>
    <property type="match status" value="1"/>
</dbReference>
<dbReference type="Proteomes" id="UP000828390">
    <property type="component" value="Unassembled WGS sequence"/>
</dbReference>
<dbReference type="Pfam" id="PF00530">
    <property type="entry name" value="SRCR"/>
    <property type="match status" value="1"/>
</dbReference>
<reference evidence="6" key="2">
    <citation type="submission" date="2020-11" db="EMBL/GenBank/DDBJ databases">
        <authorList>
            <person name="McCartney M.A."/>
            <person name="Auch B."/>
            <person name="Kono T."/>
            <person name="Mallez S."/>
            <person name="Becker A."/>
            <person name="Gohl D.M."/>
            <person name="Silverstein K.A.T."/>
            <person name="Koren S."/>
            <person name="Bechman K.B."/>
            <person name="Herman A."/>
            <person name="Abrahante J.E."/>
            <person name="Garbe J."/>
        </authorList>
    </citation>
    <scope>NUCLEOTIDE SEQUENCE</scope>
    <source>
        <strain evidence="6">Duluth1</strain>
        <tissue evidence="6">Whole animal</tissue>
    </source>
</reference>
<evidence type="ECO:0000259" key="5">
    <source>
        <dbReference type="PROSITE" id="PS51034"/>
    </source>
</evidence>
<comment type="caution">
    <text evidence="6">The sequence shown here is derived from an EMBL/GenBank/DDBJ whole genome shotgun (WGS) entry which is preliminary data.</text>
</comment>
<evidence type="ECO:0000313" key="7">
    <source>
        <dbReference type="Proteomes" id="UP000828390"/>
    </source>
</evidence>
<dbReference type="InterPro" id="IPR036772">
    <property type="entry name" value="SRCR-like_dom_sf"/>
</dbReference>
<feature type="chain" id="PRO_5038910044" evidence="3">
    <location>
        <begin position="20"/>
        <end position="793"/>
    </location>
</feature>
<dbReference type="Pfam" id="PF17517">
    <property type="entry name" value="IgGFc_binding"/>
    <property type="match status" value="1"/>
</dbReference>
<dbReference type="PANTHER" id="PTHR46534:SF1">
    <property type="entry name" value="IGGFC-BINDING PROTEIN N-TERMINAL DOMAIN-CONTAINING PROTEIN"/>
    <property type="match status" value="1"/>
</dbReference>
<proteinExistence type="predicted"/>
<sequence length="793" mass="86695">MSRIRTLLVVIALWSATEADSTYYHGRKFVFGIPENSSPDGTDVKLHISSMFDAHVSVSVSGIGFLSNLTTGAQSSRVVTLPYSCIAVGNGVSKKAIHIESDRSISVYAMIREKFSSDGFHALPVTSSSTDFFVMSYLPTMGGSEFVIAASEDDTQVDIHLNFSGAALTFNGRSYSSRDKIRATLQSMDALQLQHSSDLSGTRISSDKPVSVTSGNICADIPHGVSSCDYIVEQMLQVKDWQHEYFTAKLKSRGHNRLRVLSGTNNNHVNIGGNQVTLNQGETIEHVRSEDSATRITATYPVMVMQYCEGTEADSATGDPCMICIPGVNGQSSDYVYETSSPFAAHYVTITIGTDDASGLLIDGTVVLRSDELRIMDSNNTKSYSVIRISVSQGQHNIKHIGHAGFAAIVYGFGPYESYGYPLGLGTHGPEAIRLTNGTSSKSGVLEVNVDGHWFGICAGGISTTEVHALCGRLGYDKYGLPSQSISAVSTPTPMSTLHAIRCDVSPQSIDTCTFTKNTGTCTNAVHVDCTPTLNELVTVSCTSTNWHVDVDMDKLNYRYPGSLSTDIYFGDNSCLGTEVGRHLIFDYDINRCLTTDSSSEKEILYKNQLVYAYHDPKFTFIIRNINWTLDVNCHIQRNQSIDSHVTYNQTTGGNQGSLNSTLAYEIETQFFIDPNFQQQISGNPLDVGVGSNVFVKTFVQNVEWTVKMRLHSCYTDPAIGGAGGRYYLIKNGCEMDANTHFLSQTDHETTFVFQAFQMTGTDHRLFVKCDATLCDTTDTTSSQQCDQNPHCS</sequence>
<name>A0A9D4K765_DREPO</name>
<dbReference type="AlphaFoldDB" id="A0A9D4K765"/>
<dbReference type="Pfam" id="PF00100">
    <property type="entry name" value="Zona_pellucida"/>
    <property type="match status" value="1"/>
</dbReference>
<feature type="domain" description="ZP" evidence="5">
    <location>
        <begin position="541"/>
        <end position="793"/>
    </location>
</feature>
<gene>
    <name evidence="6" type="ORF">DPMN_107539</name>
</gene>
<evidence type="ECO:0000256" key="2">
    <source>
        <dbReference type="PROSITE-ProRule" id="PRU00196"/>
    </source>
</evidence>
<dbReference type="InterPro" id="IPR035234">
    <property type="entry name" value="IgGFc-bd_N"/>
</dbReference>
<dbReference type="InterPro" id="IPR001507">
    <property type="entry name" value="ZP_dom"/>
</dbReference>
<dbReference type="Gene3D" id="2.60.40.3210">
    <property type="entry name" value="Zona pellucida, ZP-N domain"/>
    <property type="match status" value="1"/>
</dbReference>
<evidence type="ECO:0000313" key="6">
    <source>
        <dbReference type="EMBL" id="KAH3834219.1"/>
    </source>
</evidence>
<comment type="caution">
    <text evidence="2">Lacks conserved residue(s) required for the propagation of feature annotation.</text>
</comment>
<organism evidence="6 7">
    <name type="scientific">Dreissena polymorpha</name>
    <name type="common">Zebra mussel</name>
    <name type="synonym">Mytilus polymorpha</name>
    <dbReference type="NCBI Taxonomy" id="45954"/>
    <lineage>
        <taxon>Eukaryota</taxon>
        <taxon>Metazoa</taxon>
        <taxon>Spiralia</taxon>
        <taxon>Lophotrochozoa</taxon>
        <taxon>Mollusca</taxon>
        <taxon>Bivalvia</taxon>
        <taxon>Autobranchia</taxon>
        <taxon>Heteroconchia</taxon>
        <taxon>Euheterodonta</taxon>
        <taxon>Imparidentia</taxon>
        <taxon>Neoheterodontei</taxon>
        <taxon>Myida</taxon>
        <taxon>Dreissenoidea</taxon>
        <taxon>Dreissenidae</taxon>
        <taxon>Dreissena</taxon>
    </lineage>
</organism>
<feature type="domain" description="SRCR" evidence="4">
    <location>
        <begin position="433"/>
        <end position="543"/>
    </location>
</feature>